<evidence type="ECO:0000313" key="15">
    <source>
        <dbReference type="EMBL" id="MDJ1643109.1"/>
    </source>
</evidence>
<evidence type="ECO:0000256" key="2">
    <source>
        <dbReference type="ARBA" id="ARBA00022490"/>
    </source>
</evidence>
<dbReference type="SUPFAM" id="SSF52540">
    <property type="entry name" value="P-loop containing nucleoside triphosphate hydrolases"/>
    <property type="match status" value="2"/>
</dbReference>
<keyword evidence="3" id="KW-0677">Repeat</keyword>
<dbReference type="RefSeq" id="WP_283897341.1">
    <property type="nucleotide sequence ID" value="NZ_JARWAF010000010.1"/>
</dbReference>
<keyword evidence="9" id="KW-0238">DNA-binding</keyword>
<evidence type="ECO:0000256" key="7">
    <source>
        <dbReference type="ARBA" id="ARBA00022840"/>
    </source>
</evidence>
<keyword evidence="6" id="KW-0228">DNA excision</keyword>
<evidence type="ECO:0000256" key="6">
    <source>
        <dbReference type="ARBA" id="ARBA00022769"/>
    </source>
</evidence>
<dbReference type="EMBL" id="JARWAF010000010">
    <property type="protein sequence ID" value="MDJ1643109.1"/>
    <property type="molecule type" value="Genomic_DNA"/>
</dbReference>
<dbReference type="Gene3D" id="1.20.1580.10">
    <property type="entry name" value="ABC transporter ATPase like domain"/>
    <property type="match status" value="2"/>
</dbReference>
<evidence type="ECO:0000256" key="10">
    <source>
        <dbReference type="ARBA" id="ARBA00023204"/>
    </source>
</evidence>
<dbReference type="Proteomes" id="UP001237194">
    <property type="component" value="Unassembled WGS sequence"/>
</dbReference>
<comment type="caution">
    <text evidence="15">The sequence shown here is derived from an EMBL/GenBank/DDBJ whole genome shotgun (WGS) entry which is preliminary data.</text>
</comment>
<keyword evidence="5" id="KW-0227">DNA damage</keyword>
<reference evidence="15 16" key="1">
    <citation type="submission" date="2023-04" db="EMBL/GenBank/DDBJ databases">
        <title>A novel species of the genus Streptomyces: Streptomyces pakalii sp. nov. isolated from a Mexican soil jungle.</title>
        <authorList>
            <person name="Chavez-Hernandez M.A."/>
            <person name="Ortiz-Alvarez J."/>
            <person name="Villa-Tanaca L."/>
            <person name="Hernandez-Rodriguez C."/>
        </authorList>
    </citation>
    <scope>NUCLEOTIDE SEQUENCE [LARGE SCALE GENOMIC DNA]</scope>
    <source>
        <strain evidence="15 16">ENCB-J15</strain>
    </source>
</reference>
<evidence type="ECO:0000256" key="1">
    <source>
        <dbReference type="ARBA" id="ARBA00004496"/>
    </source>
</evidence>
<keyword evidence="8" id="KW-0267">Excision nuclease</keyword>
<dbReference type="Gene3D" id="1.10.8.280">
    <property type="entry name" value="ABC transporter ATPase domain-like"/>
    <property type="match status" value="1"/>
</dbReference>
<organism evidence="15 16">
    <name type="scientific">Streptomyces pakalii</name>
    <dbReference type="NCBI Taxonomy" id="3036494"/>
    <lineage>
        <taxon>Bacteria</taxon>
        <taxon>Bacillati</taxon>
        <taxon>Actinomycetota</taxon>
        <taxon>Actinomycetes</taxon>
        <taxon>Kitasatosporales</taxon>
        <taxon>Streptomycetaceae</taxon>
        <taxon>Streptomyces</taxon>
    </lineage>
</organism>
<keyword evidence="10" id="KW-0234">DNA repair</keyword>
<keyword evidence="4" id="KW-0547">Nucleotide-binding</keyword>
<dbReference type="InterPro" id="IPR027417">
    <property type="entry name" value="P-loop_NTPase"/>
</dbReference>
<protein>
    <recommendedName>
        <fullName evidence="12">UvrABC system protein A</fullName>
    </recommendedName>
    <alternativeName>
        <fullName evidence="13">Excinuclease ABC subunit A</fullName>
    </alternativeName>
</protein>
<evidence type="ECO:0000256" key="13">
    <source>
        <dbReference type="ARBA" id="ARBA00042156"/>
    </source>
</evidence>
<proteinExistence type="inferred from homology"/>
<evidence type="ECO:0000259" key="14">
    <source>
        <dbReference type="PROSITE" id="PS50893"/>
    </source>
</evidence>
<dbReference type="InterPro" id="IPR003439">
    <property type="entry name" value="ABC_transporter-like_ATP-bd"/>
</dbReference>
<keyword evidence="16" id="KW-1185">Reference proteome</keyword>
<sequence>MAPRTKTPQSPAPHAADSHDLIRVHGARENNLKDVSIELPKRRLTVFTGVSGSGKSSLVFATIAAESQRLINETYPAFVQGFMPSQARPDVDVLDGLTTAIIVDQQRMGSDPRSTVGTATDANAMLRILFSRLGKPHIGPPGAFAFNVPSVTASGAITVERGNKKTEKATFSRTGGMCPRCEGRGSVSDIDLTQLYDDSKSIAEGAFTIPGWKSDSWWTVRIYAESGFLDPNKPIAKFTKREMQDFLYKEPTKVKVEGSTLTFEGLIPKIQKSFLSKDREAMQPHIREFVDRAVTFATCPECEGTRLTEGARSSKIKKISIADACAMEIRDLAEWVRGLNEPSVAPLLEALQQTLDSFVEIGLGYLALDRPSGTLSGGEAQRVKMIRHLGSSLTDVTYVFDEPTIGLHPHDIQRMNDLLLRLRDKGNTVLVVEHKPEAIAIADHVVDLGPGAGTAGGTVCFEGTLEGLRASDTVTGRHLDDRAVLKDEVRKPTGALEIRGATAHNLQDVDVDIPLGVLTVITGVAGSGKSSLVHGSIPAGENVISVDQSPIKGSRRSNPATYTGLLEPIRKAFAKANGVKPALFSANSEGACPTCNGAGVIFTDLGVMASVSSPCEDCEGKRFQPLVLDYHLGGRDISEVLAMSVAEAEEFFGSSGEAPLPAAHKILDRLADVGLGYLSLGQPLTTLSGGERQRLKLATHMGDKGGTYVLDEPTTGLHLADVEQLLGLLDRLVESGKSVIVIEHHQAVMAHADWIIDLGPGAGHDGGKIVFEGTPADLVAARSTLTGEHLAEYVGE</sequence>
<feature type="domain" description="ABC transporter" evidence="14">
    <location>
        <begin position="484"/>
        <end position="785"/>
    </location>
</feature>
<evidence type="ECO:0000256" key="11">
    <source>
        <dbReference type="ARBA" id="ARBA00038000"/>
    </source>
</evidence>
<evidence type="ECO:0000256" key="8">
    <source>
        <dbReference type="ARBA" id="ARBA00022881"/>
    </source>
</evidence>
<keyword evidence="7" id="KW-0067">ATP-binding</keyword>
<evidence type="ECO:0000256" key="12">
    <source>
        <dbReference type="ARBA" id="ARBA00039316"/>
    </source>
</evidence>
<dbReference type="PANTHER" id="PTHR43152:SF2">
    <property type="entry name" value="DRUG RESISTANCE ABC TRANSPORTER"/>
    <property type="match status" value="1"/>
</dbReference>
<gene>
    <name evidence="15" type="ORF">P5W92_22245</name>
</gene>
<comment type="similarity">
    <text evidence="11">Belongs to the ABC transporter superfamily. UvrA family.</text>
</comment>
<dbReference type="Gene3D" id="3.40.50.300">
    <property type="entry name" value="P-loop containing nucleotide triphosphate hydrolases"/>
    <property type="match status" value="2"/>
</dbReference>
<evidence type="ECO:0000313" key="16">
    <source>
        <dbReference type="Proteomes" id="UP001237194"/>
    </source>
</evidence>
<accession>A0ABT7DBC2</accession>
<evidence type="ECO:0000256" key="5">
    <source>
        <dbReference type="ARBA" id="ARBA00022763"/>
    </source>
</evidence>
<comment type="subcellular location">
    <subcellularLocation>
        <location evidence="1">Cytoplasm</location>
    </subcellularLocation>
</comment>
<keyword evidence="2" id="KW-0963">Cytoplasm</keyword>
<dbReference type="PANTHER" id="PTHR43152">
    <property type="entry name" value="UVRABC SYSTEM PROTEIN A"/>
    <property type="match status" value="1"/>
</dbReference>
<evidence type="ECO:0000256" key="3">
    <source>
        <dbReference type="ARBA" id="ARBA00022737"/>
    </source>
</evidence>
<evidence type="ECO:0000256" key="9">
    <source>
        <dbReference type="ARBA" id="ARBA00023125"/>
    </source>
</evidence>
<feature type="domain" description="ABC transporter" evidence="14">
    <location>
        <begin position="16"/>
        <end position="475"/>
    </location>
</feature>
<dbReference type="PROSITE" id="PS50893">
    <property type="entry name" value="ABC_TRANSPORTER_2"/>
    <property type="match status" value="2"/>
</dbReference>
<name>A0ABT7DBC2_9ACTN</name>
<evidence type="ECO:0000256" key="4">
    <source>
        <dbReference type="ARBA" id="ARBA00022741"/>
    </source>
</evidence>